<dbReference type="KEGG" id="gfu:KM031_20750"/>
<evidence type="ECO:0000313" key="1">
    <source>
        <dbReference type="EMBL" id="QWK92851.1"/>
    </source>
</evidence>
<dbReference type="Proteomes" id="UP000679352">
    <property type="component" value="Plasmid p3"/>
</dbReference>
<name>A0A975PCG4_9RHOB</name>
<keyword evidence="2" id="KW-1185">Reference proteome</keyword>
<sequence length="81" mass="9198">MTSTETPALARATLPSEFDIGTPVEWMLDPDRRETILGVTYEFSQTGERKTVWYTPNKRRAKNALVVIELPFLQSRSRLGG</sequence>
<keyword evidence="1" id="KW-0614">Plasmid</keyword>
<dbReference type="EMBL" id="CP076364">
    <property type="protein sequence ID" value="QWK92851.1"/>
    <property type="molecule type" value="Genomic_DNA"/>
</dbReference>
<accession>A0A975PCG4</accession>
<dbReference type="RefSeq" id="WP_215507588.1">
    <property type="nucleotide sequence ID" value="NZ_CP076364.1"/>
</dbReference>
<gene>
    <name evidence="1" type="ORF">KM031_20750</name>
</gene>
<reference evidence="1" key="1">
    <citation type="submission" date="2021-06" db="EMBL/GenBank/DDBJ databases">
        <authorList>
            <person name="Lee C.-S."/>
            <person name="Jin L."/>
        </authorList>
    </citation>
    <scope>NUCLEOTIDE SEQUENCE</scope>
    <source>
        <strain evidence="1">Con5</strain>
        <plasmid evidence="1">p3</plasmid>
    </source>
</reference>
<protein>
    <submittedName>
        <fullName evidence="1">Uncharacterized protein</fullName>
    </submittedName>
</protein>
<evidence type="ECO:0000313" key="2">
    <source>
        <dbReference type="Proteomes" id="UP000679352"/>
    </source>
</evidence>
<proteinExistence type="predicted"/>
<dbReference type="AlphaFoldDB" id="A0A975PCG4"/>
<organism evidence="1 2">
    <name type="scientific">Gemmobacter fulvus</name>
    <dbReference type="NCBI Taxonomy" id="2840474"/>
    <lineage>
        <taxon>Bacteria</taxon>
        <taxon>Pseudomonadati</taxon>
        <taxon>Pseudomonadota</taxon>
        <taxon>Alphaproteobacteria</taxon>
        <taxon>Rhodobacterales</taxon>
        <taxon>Paracoccaceae</taxon>
        <taxon>Gemmobacter</taxon>
    </lineage>
</organism>
<geneLocation type="plasmid" evidence="1 2">
    <name>p3</name>
</geneLocation>